<name>A0A238IZL8_9RHOB</name>
<dbReference type="OrthoDB" id="118465at2"/>
<gene>
    <name evidence="2" type="ORF">BOA8489_01602</name>
</gene>
<evidence type="ECO:0000313" key="3">
    <source>
        <dbReference type="Proteomes" id="UP000201838"/>
    </source>
</evidence>
<sequence>MQQQALTVRTALAVDFGAVDALLARSYPAILKADYPPSVLVTAVPLISKAQPRLVMSGTYFVVEDGDGVIVGAGGWTRMAPPGFGEEARGVAHIRHVVCDHRRLREGIGRRLMGHIFRTSEAAGIQQYECFSTLTAVPFYAACGFSTLGPMTVALRGGIDFPAVHMRRFLKAD</sequence>
<dbReference type="RefSeq" id="WP_093973472.1">
    <property type="nucleotide sequence ID" value="NZ_FXXQ01000004.1"/>
</dbReference>
<dbReference type="Pfam" id="PF13673">
    <property type="entry name" value="Acetyltransf_10"/>
    <property type="match status" value="1"/>
</dbReference>
<dbReference type="PROSITE" id="PS51186">
    <property type="entry name" value="GNAT"/>
    <property type="match status" value="1"/>
</dbReference>
<evidence type="ECO:0000313" key="2">
    <source>
        <dbReference type="EMBL" id="SMX23493.1"/>
    </source>
</evidence>
<dbReference type="InterPro" id="IPR016181">
    <property type="entry name" value="Acyl_CoA_acyltransferase"/>
</dbReference>
<dbReference type="Proteomes" id="UP000201838">
    <property type="component" value="Unassembled WGS sequence"/>
</dbReference>
<dbReference type="SUPFAM" id="SSF55729">
    <property type="entry name" value="Acyl-CoA N-acyltransferases (Nat)"/>
    <property type="match status" value="1"/>
</dbReference>
<proteinExistence type="predicted"/>
<dbReference type="Gene3D" id="3.40.630.30">
    <property type="match status" value="1"/>
</dbReference>
<accession>A0A238IZL8</accession>
<dbReference type="CDD" id="cd04301">
    <property type="entry name" value="NAT_SF"/>
    <property type="match status" value="1"/>
</dbReference>
<dbReference type="EMBL" id="FXXQ01000004">
    <property type="protein sequence ID" value="SMX23493.1"/>
    <property type="molecule type" value="Genomic_DNA"/>
</dbReference>
<keyword evidence="3" id="KW-1185">Reference proteome</keyword>
<feature type="domain" description="N-acetyltransferase" evidence="1">
    <location>
        <begin position="6"/>
        <end position="171"/>
    </location>
</feature>
<reference evidence="2 3" key="1">
    <citation type="submission" date="2017-05" db="EMBL/GenBank/DDBJ databases">
        <authorList>
            <person name="Song R."/>
            <person name="Chenine A.L."/>
            <person name="Ruprecht R.M."/>
        </authorList>
    </citation>
    <scope>NUCLEOTIDE SEQUENCE [LARGE SCALE GENOMIC DNA]</scope>
    <source>
        <strain evidence="2 3">CECT 8489</strain>
    </source>
</reference>
<evidence type="ECO:0000259" key="1">
    <source>
        <dbReference type="PROSITE" id="PS51186"/>
    </source>
</evidence>
<dbReference type="GO" id="GO:0016747">
    <property type="term" value="F:acyltransferase activity, transferring groups other than amino-acyl groups"/>
    <property type="evidence" value="ECO:0007669"/>
    <property type="project" value="InterPro"/>
</dbReference>
<protein>
    <recommendedName>
        <fullName evidence="1">N-acetyltransferase domain-containing protein</fullName>
    </recommendedName>
</protein>
<organism evidence="2 3">
    <name type="scientific">Boseongicola aestuarii</name>
    <dbReference type="NCBI Taxonomy" id="1470561"/>
    <lineage>
        <taxon>Bacteria</taxon>
        <taxon>Pseudomonadati</taxon>
        <taxon>Pseudomonadota</taxon>
        <taxon>Alphaproteobacteria</taxon>
        <taxon>Rhodobacterales</taxon>
        <taxon>Paracoccaceae</taxon>
        <taxon>Boseongicola</taxon>
    </lineage>
</organism>
<dbReference type="InterPro" id="IPR000182">
    <property type="entry name" value="GNAT_dom"/>
</dbReference>
<dbReference type="AlphaFoldDB" id="A0A238IZL8"/>